<dbReference type="RefSeq" id="WP_110424031.1">
    <property type="nucleotide sequence ID" value="NZ_QGLP01000005.1"/>
</dbReference>
<sequence length="73" mass="8460">MTKVHSMLDKMIVQMRKIERRYTVGYLPPRRDDSIPAIHLKVKWLNQAGFTTGTPLIIRVMQGCLVITTEPKH</sequence>
<evidence type="ECO:0000259" key="1">
    <source>
        <dbReference type="Pfam" id="PF08845"/>
    </source>
</evidence>
<dbReference type="GO" id="GO:0005737">
    <property type="term" value="C:cytoplasm"/>
    <property type="evidence" value="ECO:0007669"/>
    <property type="project" value="InterPro"/>
</dbReference>
<dbReference type="GO" id="GO:0016788">
    <property type="term" value="F:hydrolase activity, acting on ester bonds"/>
    <property type="evidence" value="ECO:0007669"/>
    <property type="project" value="InterPro"/>
</dbReference>
<organism evidence="2 3">
    <name type="scientific">Gilliamella apicola</name>
    <dbReference type="NCBI Taxonomy" id="1196095"/>
    <lineage>
        <taxon>Bacteria</taxon>
        <taxon>Pseudomonadati</taxon>
        <taxon>Pseudomonadota</taxon>
        <taxon>Gammaproteobacteria</taxon>
        <taxon>Orbales</taxon>
        <taxon>Orbaceae</taxon>
        <taxon>Gilliamella</taxon>
    </lineage>
</organism>
<evidence type="ECO:0000313" key="2">
    <source>
        <dbReference type="EMBL" id="PXZ04778.1"/>
    </source>
</evidence>
<gene>
    <name evidence="2" type="ORF">DKK79_10595</name>
</gene>
<dbReference type="AlphaFoldDB" id="A0A2V4EJP0"/>
<dbReference type="Pfam" id="PF08845">
    <property type="entry name" value="SymE_toxin"/>
    <property type="match status" value="1"/>
</dbReference>
<evidence type="ECO:0000313" key="3">
    <source>
        <dbReference type="Proteomes" id="UP000247483"/>
    </source>
</evidence>
<dbReference type="GO" id="GO:0016070">
    <property type="term" value="P:RNA metabolic process"/>
    <property type="evidence" value="ECO:0007669"/>
    <property type="project" value="InterPro"/>
</dbReference>
<dbReference type="InterPro" id="IPR014944">
    <property type="entry name" value="Toxin_SymE-like"/>
</dbReference>
<comment type="caution">
    <text evidence="2">The sequence shown here is derived from an EMBL/GenBank/DDBJ whole genome shotgun (WGS) entry which is preliminary data.</text>
</comment>
<dbReference type="GO" id="GO:0003723">
    <property type="term" value="F:RNA binding"/>
    <property type="evidence" value="ECO:0007669"/>
    <property type="project" value="InterPro"/>
</dbReference>
<name>A0A2V4EJP0_9GAMM</name>
<feature type="domain" description="Toxin SymE-like" evidence="1">
    <location>
        <begin position="19"/>
        <end position="69"/>
    </location>
</feature>
<protein>
    <recommendedName>
        <fullName evidence="1">Toxin SymE-like domain-containing protein</fullName>
    </recommendedName>
</protein>
<dbReference type="EMBL" id="QGLP01000005">
    <property type="protein sequence ID" value="PXZ04778.1"/>
    <property type="molecule type" value="Genomic_DNA"/>
</dbReference>
<dbReference type="Proteomes" id="UP000247483">
    <property type="component" value="Unassembled WGS sequence"/>
</dbReference>
<reference evidence="2 3" key="1">
    <citation type="submission" date="2018-05" db="EMBL/GenBank/DDBJ databases">
        <title>Reference genomes for bee gut microbiota database.</title>
        <authorList>
            <person name="Ellegaard K.M."/>
        </authorList>
    </citation>
    <scope>NUCLEOTIDE SEQUENCE [LARGE SCALE GENOMIC DNA]</scope>
    <source>
        <strain evidence="2 3">ESL0177</strain>
    </source>
</reference>
<accession>A0A2V4EJP0</accession>
<proteinExistence type="predicted"/>